<dbReference type="VEuPathDB" id="TriTrypDB:TRSC58_07377"/>
<dbReference type="AlphaFoldDB" id="A0A061IVG8"/>
<feature type="transmembrane region" description="Helical" evidence="1">
    <location>
        <begin position="99"/>
        <end position="119"/>
    </location>
</feature>
<evidence type="ECO:0000313" key="2">
    <source>
        <dbReference type="EMBL" id="ESL05027.1"/>
    </source>
</evidence>
<keyword evidence="1" id="KW-1133">Transmembrane helix</keyword>
<accession>A0A061IVG8</accession>
<protein>
    <submittedName>
        <fullName evidence="2">Uncharacterized protein</fullName>
    </submittedName>
</protein>
<dbReference type="EMBL" id="AUPL01007534">
    <property type="protein sequence ID" value="ESL05027.1"/>
    <property type="molecule type" value="Genomic_DNA"/>
</dbReference>
<evidence type="ECO:0000256" key="1">
    <source>
        <dbReference type="SAM" id="Phobius"/>
    </source>
</evidence>
<dbReference type="Proteomes" id="UP000031737">
    <property type="component" value="Unassembled WGS sequence"/>
</dbReference>
<proteinExistence type="predicted"/>
<keyword evidence="1" id="KW-0472">Membrane</keyword>
<name>A0A061IVG8_TRYRA</name>
<evidence type="ECO:0000313" key="3">
    <source>
        <dbReference type="Proteomes" id="UP000031737"/>
    </source>
</evidence>
<reference evidence="2 3" key="1">
    <citation type="submission" date="2013-07" db="EMBL/GenBank/DDBJ databases">
        <authorList>
            <person name="Stoco P.H."/>
            <person name="Wagner G."/>
            <person name="Gerber A."/>
            <person name="Zaha A."/>
            <person name="Thompson C."/>
            <person name="Bartholomeu D.C."/>
            <person name="Luckemeyer D.D."/>
            <person name="Bahia D."/>
            <person name="Loreto E."/>
            <person name="Prestes E.B."/>
            <person name="Lima F.M."/>
            <person name="Rodrigues-Luiz G."/>
            <person name="Vallejo G.A."/>
            <person name="Filho J.F."/>
            <person name="Monteiro K.M."/>
            <person name="Tyler K.M."/>
            <person name="de Almeida L.G."/>
            <person name="Ortiz M.F."/>
            <person name="Siervo M.A."/>
            <person name="de Moraes M.H."/>
            <person name="Cunha O.L."/>
            <person name="Mendonca-Neto R."/>
            <person name="Silva R."/>
            <person name="Teixeira S.M."/>
            <person name="Murta S.M."/>
            <person name="Sincero T.C."/>
            <person name="Mendes T.A."/>
            <person name="Urmenyi T.P."/>
            <person name="Silva V.G."/>
            <person name="da Rocha W.D."/>
            <person name="Andersson B."/>
            <person name="Romanha A.J."/>
            <person name="Steindel M."/>
            <person name="de Vasconcelos A.T."/>
            <person name="Grisard E.C."/>
        </authorList>
    </citation>
    <scope>NUCLEOTIDE SEQUENCE [LARGE SCALE GENOMIC DNA]</scope>
    <source>
        <strain evidence="2 3">SC58</strain>
    </source>
</reference>
<keyword evidence="3" id="KW-1185">Reference proteome</keyword>
<feature type="transmembrane region" description="Helical" evidence="1">
    <location>
        <begin position="6"/>
        <end position="28"/>
    </location>
</feature>
<feature type="transmembrane region" description="Helical" evidence="1">
    <location>
        <begin position="40"/>
        <end position="63"/>
    </location>
</feature>
<comment type="caution">
    <text evidence="2">The sequence shown here is derived from an EMBL/GenBank/DDBJ whole genome shotgun (WGS) entry which is preliminary data.</text>
</comment>
<gene>
    <name evidence="2" type="ORF">TRSC58_07377</name>
</gene>
<organism evidence="2 3">
    <name type="scientific">Trypanosoma rangeli SC58</name>
    <dbReference type="NCBI Taxonomy" id="429131"/>
    <lineage>
        <taxon>Eukaryota</taxon>
        <taxon>Discoba</taxon>
        <taxon>Euglenozoa</taxon>
        <taxon>Kinetoplastea</taxon>
        <taxon>Metakinetoplastina</taxon>
        <taxon>Trypanosomatida</taxon>
        <taxon>Trypanosomatidae</taxon>
        <taxon>Trypanosoma</taxon>
        <taxon>Herpetosoma</taxon>
    </lineage>
</organism>
<sequence length="120" mass="14452">MTALYVFFFFSYVSPPPCFFFLLLLLNTMFSLPSLNRMRLYVPGAVYFGCVFALFFFFFYYSFSPHFVTPYSMKERTKRKKKEISILHHLPCHLHRLRFSFVFFCFLWIGLVVVCAVFLR</sequence>
<keyword evidence="1" id="KW-0812">Transmembrane</keyword>